<evidence type="ECO:0000313" key="1">
    <source>
        <dbReference type="EMBL" id="MCP1376016.1"/>
    </source>
</evidence>
<dbReference type="RefSeq" id="WP_253568806.1">
    <property type="nucleotide sequence ID" value="NZ_JAMZEK010000004.1"/>
</dbReference>
<dbReference type="Proteomes" id="UP001204615">
    <property type="component" value="Unassembled WGS sequence"/>
</dbReference>
<evidence type="ECO:0000313" key="2">
    <source>
        <dbReference type="Proteomes" id="UP001204615"/>
    </source>
</evidence>
<sequence>MMDLPELSRHAQERWEERCAGLNVPTEWATVRRCGRKTKRKVMQRCPAHAHLMRDFHGFWYGISRHRVVFVVDQNQRVITVFRLEAQQGHPA</sequence>
<evidence type="ECO:0008006" key="3">
    <source>
        <dbReference type="Google" id="ProtNLM"/>
    </source>
</evidence>
<dbReference type="EMBL" id="JAMZEK010000004">
    <property type="protein sequence ID" value="MCP1376016.1"/>
    <property type="molecule type" value="Genomic_DNA"/>
</dbReference>
<protein>
    <recommendedName>
        <fullName evidence="3">Type II toxin-antitoxin system RelE/ParE family toxin</fullName>
    </recommendedName>
</protein>
<keyword evidence="2" id="KW-1185">Reference proteome</keyword>
<organism evidence="1 2">
    <name type="scientific">Dyella lutea</name>
    <dbReference type="NCBI Taxonomy" id="2950441"/>
    <lineage>
        <taxon>Bacteria</taxon>
        <taxon>Pseudomonadati</taxon>
        <taxon>Pseudomonadota</taxon>
        <taxon>Gammaproteobacteria</taxon>
        <taxon>Lysobacterales</taxon>
        <taxon>Rhodanobacteraceae</taxon>
        <taxon>Dyella</taxon>
    </lineage>
</organism>
<name>A0ABT1FF78_9GAMM</name>
<comment type="caution">
    <text evidence="1">The sequence shown here is derived from an EMBL/GenBank/DDBJ whole genome shotgun (WGS) entry which is preliminary data.</text>
</comment>
<gene>
    <name evidence="1" type="ORF">NC595_18360</name>
</gene>
<reference evidence="1 2" key="1">
    <citation type="submission" date="2022-06" db="EMBL/GenBank/DDBJ databases">
        <title>Dyella sp. Sa strain:Sa Genome sequencing.</title>
        <authorList>
            <person name="Park S."/>
        </authorList>
    </citation>
    <scope>NUCLEOTIDE SEQUENCE [LARGE SCALE GENOMIC DNA]</scope>
    <source>
        <strain evidence="1 2">Sa</strain>
    </source>
</reference>
<accession>A0ABT1FF78</accession>
<proteinExistence type="predicted"/>